<comment type="caution">
    <text evidence="2">The sequence shown here is derived from an EMBL/GenBank/DDBJ whole genome shotgun (WGS) entry which is preliminary data.</text>
</comment>
<feature type="non-terminal residue" evidence="2">
    <location>
        <position position="1"/>
    </location>
</feature>
<sequence length="61" mass="7445">MFSLNVYILTHTKYSFEFFFCVLYFFFQANQFTILNGRWINQYHTPYERRFQGKGGSLRGL</sequence>
<proteinExistence type="predicted"/>
<reference evidence="2 3" key="1">
    <citation type="journal article" date="2020" name="IScience">
        <title>Genome Sequencing of the Endangered Kingdonia uniflora (Circaeasteraceae, Ranunculales) Reveals Potential Mechanisms of Evolutionary Specialization.</title>
        <authorList>
            <person name="Sun Y."/>
            <person name="Deng T."/>
            <person name="Zhang A."/>
            <person name="Moore M.J."/>
            <person name="Landis J.B."/>
            <person name="Lin N."/>
            <person name="Zhang H."/>
            <person name="Zhang X."/>
            <person name="Huang J."/>
            <person name="Zhang X."/>
            <person name="Sun H."/>
            <person name="Wang H."/>
        </authorList>
    </citation>
    <scope>NUCLEOTIDE SEQUENCE [LARGE SCALE GENOMIC DNA]</scope>
    <source>
        <strain evidence="2">TB1705</strain>
        <tissue evidence="2">Leaf</tissue>
    </source>
</reference>
<accession>A0A7J7LGH4</accession>
<gene>
    <name evidence="2" type="ORF">GIB67_001220</name>
</gene>
<protein>
    <submittedName>
        <fullName evidence="2">Uncharacterized protein</fullName>
    </submittedName>
</protein>
<keyword evidence="3" id="KW-1185">Reference proteome</keyword>
<name>A0A7J7LGH4_9MAGN</name>
<dbReference type="EMBL" id="JACGCM010002300">
    <property type="protein sequence ID" value="KAF6141668.1"/>
    <property type="molecule type" value="Genomic_DNA"/>
</dbReference>
<dbReference type="Proteomes" id="UP000541444">
    <property type="component" value="Unassembled WGS sequence"/>
</dbReference>
<organism evidence="2 3">
    <name type="scientific">Kingdonia uniflora</name>
    <dbReference type="NCBI Taxonomy" id="39325"/>
    <lineage>
        <taxon>Eukaryota</taxon>
        <taxon>Viridiplantae</taxon>
        <taxon>Streptophyta</taxon>
        <taxon>Embryophyta</taxon>
        <taxon>Tracheophyta</taxon>
        <taxon>Spermatophyta</taxon>
        <taxon>Magnoliopsida</taxon>
        <taxon>Ranunculales</taxon>
        <taxon>Circaeasteraceae</taxon>
        <taxon>Kingdonia</taxon>
    </lineage>
</organism>
<evidence type="ECO:0000313" key="2">
    <source>
        <dbReference type="EMBL" id="KAF6141668.1"/>
    </source>
</evidence>
<evidence type="ECO:0000313" key="3">
    <source>
        <dbReference type="Proteomes" id="UP000541444"/>
    </source>
</evidence>
<evidence type="ECO:0000256" key="1">
    <source>
        <dbReference type="SAM" id="Phobius"/>
    </source>
</evidence>
<keyword evidence="1" id="KW-0812">Transmembrane</keyword>
<dbReference type="AlphaFoldDB" id="A0A7J7LGH4"/>
<feature type="transmembrane region" description="Helical" evidence="1">
    <location>
        <begin position="6"/>
        <end position="27"/>
    </location>
</feature>
<keyword evidence="1" id="KW-1133">Transmembrane helix</keyword>
<keyword evidence="1" id="KW-0472">Membrane</keyword>